<proteinExistence type="predicted"/>
<protein>
    <submittedName>
        <fullName evidence="1">Uncharacterized protein</fullName>
    </submittedName>
</protein>
<gene>
    <name evidence="1" type="ORF">LSAT_V11C700343330</name>
</gene>
<sequence length="331" mass="37153">MFQVLKRLWQGKGVIVPFLALVFYDMNLGNYSSMCDLRRKSRAKMKEPHVSGTKSFARLDHERLLYYDSIATTFKTSLQAIASNSSNTLGSVDDFSNVDYSKVKGPEKRGYIRCVGRMCTVKQKVVSCFNDPSVEQIKTMVNVMANIIQEHILNANLSGILNNMNIQAALLQFHATLIQLTREHLLKVIIMMRIASIDPRMKLYCVMVEDMDVRMLINVIKCSGGRAVKVFVVVDEGDGVNEVGQSGNKPVANLCSYKGSNNLIGTFNTPSVPQFHSVAENVNVSYSLIHYVDPENYKYVGDDDVGIYLNDMYGRCVDVPEQEVKGFIVIF</sequence>
<evidence type="ECO:0000313" key="2">
    <source>
        <dbReference type="Proteomes" id="UP000235145"/>
    </source>
</evidence>
<comment type="caution">
    <text evidence="1">The sequence shown here is derived from an EMBL/GenBank/DDBJ whole genome shotgun (WGS) entry which is preliminary data.</text>
</comment>
<name>A0A9R1V026_LACSA</name>
<accession>A0A9R1V026</accession>
<dbReference type="EMBL" id="NBSK02000007">
    <property type="protein sequence ID" value="KAJ0195893.1"/>
    <property type="molecule type" value="Genomic_DNA"/>
</dbReference>
<reference evidence="1 2" key="1">
    <citation type="journal article" date="2017" name="Nat. Commun.">
        <title>Genome assembly with in vitro proximity ligation data and whole-genome triplication in lettuce.</title>
        <authorList>
            <person name="Reyes-Chin-Wo S."/>
            <person name="Wang Z."/>
            <person name="Yang X."/>
            <person name="Kozik A."/>
            <person name="Arikit S."/>
            <person name="Song C."/>
            <person name="Xia L."/>
            <person name="Froenicke L."/>
            <person name="Lavelle D.O."/>
            <person name="Truco M.J."/>
            <person name="Xia R."/>
            <person name="Zhu S."/>
            <person name="Xu C."/>
            <person name="Xu H."/>
            <person name="Xu X."/>
            <person name="Cox K."/>
            <person name="Korf I."/>
            <person name="Meyers B.C."/>
            <person name="Michelmore R.W."/>
        </authorList>
    </citation>
    <scope>NUCLEOTIDE SEQUENCE [LARGE SCALE GENOMIC DNA]</scope>
    <source>
        <strain evidence="2">cv. Salinas</strain>
        <tissue evidence="1">Seedlings</tissue>
    </source>
</reference>
<dbReference type="Proteomes" id="UP000235145">
    <property type="component" value="Unassembled WGS sequence"/>
</dbReference>
<evidence type="ECO:0000313" key="1">
    <source>
        <dbReference type="EMBL" id="KAJ0195893.1"/>
    </source>
</evidence>
<organism evidence="1 2">
    <name type="scientific">Lactuca sativa</name>
    <name type="common">Garden lettuce</name>
    <dbReference type="NCBI Taxonomy" id="4236"/>
    <lineage>
        <taxon>Eukaryota</taxon>
        <taxon>Viridiplantae</taxon>
        <taxon>Streptophyta</taxon>
        <taxon>Embryophyta</taxon>
        <taxon>Tracheophyta</taxon>
        <taxon>Spermatophyta</taxon>
        <taxon>Magnoliopsida</taxon>
        <taxon>eudicotyledons</taxon>
        <taxon>Gunneridae</taxon>
        <taxon>Pentapetalae</taxon>
        <taxon>asterids</taxon>
        <taxon>campanulids</taxon>
        <taxon>Asterales</taxon>
        <taxon>Asteraceae</taxon>
        <taxon>Cichorioideae</taxon>
        <taxon>Cichorieae</taxon>
        <taxon>Lactucinae</taxon>
        <taxon>Lactuca</taxon>
    </lineage>
</organism>
<dbReference type="AlphaFoldDB" id="A0A9R1V026"/>
<keyword evidence="2" id="KW-1185">Reference proteome</keyword>